<evidence type="ECO:0000313" key="3">
    <source>
        <dbReference type="EMBL" id="SUZ75992.1"/>
    </source>
</evidence>
<dbReference type="InterPro" id="IPR029068">
    <property type="entry name" value="Glyas_Bleomycin-R_OHBP_Dase"/>
</dbReference>
<evidence type="ECO:0000259" key="2">
    <source>
        <dbReference type="PROSITE" id="PS51819"/>
    </source>
</evidence>
<proteinExistence type="predicted"/>
<dbReference type="GO" id="GO:0004493">
    <property type="term" value="F:methylmalonyl-CoA epimerase activity"/>
    <property type="evidence" value="ECO:0007669"/>
    <property type="project" value="TreeGrafter"/>
</dbReference>
<keyword evidence="1" id="KW-0479">Metal-binding</keyword>
<feature type="domain" description="VOC" evidence="2">
    <location>
        <begin position="4"/>
        <end position="134"/>
    </location>
</feature>
<dbReference type="GO" id="GO:0046491">
    <property type="term" value="P:L-methylmalonyl-CoA metabolic process"/>
    <property type="evidence" value="ECO:0007669"/>
    <property type="project" value="TreeGrafter"/>
</dbReference>
<evidence type="ECO:0000256" key="1">
    <source>
        <dbReference type="ARBA" id="ARBA00022723"/>
    </source>
</evidence>
<accession>A0A381Q9J2</accession>
<dbReference type="GO" id="GO:0046872">
    <property type="term" value="F:metal ion binding"/>
    <property type="evidence" value="ECO:0007669"/>
    <property type="project" value="UniProtKB-KW"/>
</dbReference>
<gene>
    <name evidence="3" type="ORF">METZ01_LOCUS28846</name>
</gene>
<dbReference type="PANTHER" id="PTHR43048:SF3">
    <property type="entry name" value="METHYLMALONYL-COA EPIMERASE, MITOCHONDRIAL"/>
    <property type="match status" value="1"/>
</dbReference>
<dbReference type="SUPFAM" id="SSF54593">
    <property type="entry name" value="Glyoxalase/Bleomycin resistance protein/Dihydroxybiphenyl dioxygenase"/>
    <property type="match status" value="1"/>
</dbReference>
<dbReference type="AlphaFoldDB" id="A0A381Q9J2"/>
<organism evidence="3">
    <name type="scientific">marine metagenome</name>
    <dbReference type="NCBI Taxonomy" id="408172"/>
    <lineage>
        <taxon>unclassified sequences</taxon>
        <taxon>metagenomes</taxon>
        <taxon>ecological metagenomes</taxon>
    </lineage>
</organism>
<dbReference type="PROSITE" id="PS51819">
    <property type="entry name" value="VOC"/>
    <property type="match status" value="1"/>
</dbReference>
<dbReference type="Gene3D" id="3.10.180.10">
    <property type="entry name" value="2,3-Dihydroxybiphenyl 1,2-Dioxygenase, domain 1"/>
    <property type="match status" value="2"/>
</dbReference>
<dbReference type="EMBL" id="UINC01001261">
    <property type="protein sequence ID" value="SUZ75992.1"/>
    <property type="molecule type" value="Genomic_DNA"/>
</dbReference>
<dbReference type="InterPro" id="IPR037523">
    <property type="entry name" value="VOC_core"/>
</dbReference>
<name>A0A381Q9J2_9ZZZZ</name>
<reference evidence="3" key="1">
    <citation type="submission" date="2018-05" db="EMBL/GenBank/DDBJ databases">
        <authorList>
            <person name="Lanie J.A."/>
            <person name="Ng W.-L."/>
            <person name="Kazmierczak K.M."/>
            <person name="Andrzejewski T.M."/>
            <person name="Davidsen T.M."/>
            <person name="Wayne K.J."/>
            <person name="Tettelin H."/>
            <person name="Glass J.I."/>
            <person name="Rusch D."/>
            <person name="Podicherti R."/>
            <person name="Tsui H.-C.T."/>
            <person name="Winkler M.E."/>
        </authorList>
    </citation>
    <scope>NUCLEOTIDE SEQUENCE</scope>
</reference>
<sequence>MITAMPRIAIAVNDFDVALATFRNRFGMPVADFSPETVPSLGAHVAMCQPRGGSNIELMAPSNPDEPLSQALQKFLDRRGEGIYALMLEAPDPNAEAEVLLKRGIKVLPLMRGAGGRDIHPSSTHGVLVRIYPDGSVTQPENPVSDPPNYSGIQKVVVAVRDASLACDVYGKGLGLSADPPQVIPDRGVVSSIVRPTKGGIIELLSPVDTSKETGAEVEEFLGSKGEGICALVLAAEGDVADRDITVFGTRILIHD</sequence>
<dbReference type="Pfam" id="PF13669">
    <property type="entry name" value="Glyoxalase_4"/>
    <property type="match status" value="1"/>
</dbReference>
<dbReference type="PANTHER" id="PTHR43048">
    <property type="entry name" value="METHYLMALONYL-COA EPIMERASE"/>
    <property type="match status" value="1"/>
</dbReference>
<dbReference type="InterPro" id="IPR051785">
    <property type="entry name" value="MMCE/EMCE_epimerase"/>
</dbReference>
<protein>
    <recommendedName>
        <fullName evidence="2">VOC domain-containing protein</fullName>
    </recommendedName>
</protein>